<organism evidence="1 2">
    <name type="scientific">Gossypium harknessii</name>
    <dbReference type="NCBI Taxonomy" id="34285"/>
    <lineage>
        <taxon>Eukaryota</taxon>
        <taxon>Viridiplantae</taxon>
        <taxon>Streptophyta</taxon>
        <taxon>Embryophyta</taxon>
        <taxon>Tracheophyta</taxon>
        <taxon>Spermatophyta</taxon>
        <taxon>Magnoliopsida</taxon>
        <taxon>eudicotyledons</taxon>
        <taxon>Gunneridae</taxon>
        <taxon>Pentapetalae</taxon>
        <taxon>rosids</taxon>
        <taxon>malvids</taxon>
        <taxon>Malvales</taxon>
        <taxon>Malvaceae</taxon>
        <taxon>Malvoideae</taxon>
        <taxon>Gossypium</taxon>
    </lineage>
</organism>
<gene>
    <name evidence="1" type="ORF">Gohar_014687</name>
</gene>
<reference evidence="1 2" key="1">
    <citation type="journal article" date="2019" name="Genome Biol. Evol.">
        <title>Insights into the evolution of the New World diploid cottons (Gossypium, subgenus Houzingenia) based on genome sequencing.</title>
        <authorList>
            <person name="Grover C.E."/>
            <person name="Arick M.A. 2nd"/>
            <person name="Thrash A."/>
            <person name="Conover J.L."/>
            <person name="Sanders W.S."/>
            <person name="Peterson D.G."/>
            <person name="Frelichowski J.E."/>
            <person name="Scheffler J.A."/>
            <person name="Scheffler B.E."/>
            <person name="Wendel J.F."/>
        </authorList>
    </citation>
    <scope>NUCLEOTIDE SEQUENCE [LARGE SCALE GENOMIC DNA]</scope>
    <source>
        <strain evidence="1">0</strain>
        <tissue evidence="1">Leaf</tissue>
    </source>
</reference>
<dbReference type="AlphaFoldDB" id="A0A7J9FXL5"/>
<accession>A0A7J9FXL5</accession>
<evidence type="ECO:0000313" key="2">
    <source>
        <dbReference type="Proteomes" id="UP000593560"/>
    </source>
</evidence>
<evidence type="ECO:0000313" key="1">
    <source>
        <dbReference type="EMBL" id="MBA0790013.1"/>
    </source>
</evidence>
<dbReference type="EMBL" id="JABFAD010000001">
    <property type="protein sequence ID" value="MBA0790013.1"/>
    <property type="molecule type" value="Genomic_DNA"/>
</dbReference>
<protein>
    <submittedName>
        <fullName evidence="1">Uncharacterized protein</fullName>
    </submittedName>
</protein>
<keyword evidence="2" id="KW-1185">Reference proteome</keyword>
<comment type="caution">
    <text evidence="1">The sequence shown here is derived from an EMBL/GenBank/DDBJ whole genome shotgun (WGS) entry which is preliminary data.</text>
</comment>
<sequence>MALHSGEEFWVVCDARRRRILVLLGGQALFPSLQDGGSSAC</sequence>
<name>A0A7J9FXL5_9ROSI</name>
<proteinExistence type="predicted"/>
<dbReference type="Proteomes" id="UP000593560">
    <property type="component" value="Unassembled WGS sequence"/>
</dbReference>